<feature type="compositionally biased region" description="Basic and acidic residues" evidence="1">
    <location>
        <begin position="7"/>
        <end position="17"/>
    </location>
</feature>
<reference evidence="3" key="1">
    <citation type="submission" date="2024-07" db="EMBL/GenBank/DDBJ databases">
        <title>Two chromosome-level genome assemblies of Korean endemic species Abeliophyllum distichum and Forsythia ovata (Oleaceae).</title>
        <authorList>
            <person name="Jang H."/>
        </authorList>
    </citation>
    <scope>NUCLEOTIDE SEQUENCE [LARGE SCALE GENOMIC DNA]</scope>
</reference>
<accession>A0ABD1P1M6</accession>
<feature type="region of interest" description="Disordered" evidence="1">
    <location>
        <begin position="187"/>
        <end position="247"/>
    </location>
</feature>
<evidence type="ECO:0000313" key="3">
    <source>
        <dbReference type="Proteomes" id="UP001604277"/>
    </source>
</evidence>
<evidence type="ECO:0000313" key="2">
    <source>
        <dbReference type="EMBL" id="KAL2457544.1"/>
    </source>
</evidence>
<dbReference type="EMBL" id="JBFOLJ010000039">
    <property type="protein sequence ID" value="KAL2457544.1"/>
    <property type="molecule type" value="Genomic_DNA"/>
</dbReference>
<protein>
    <submittedName>
        <fullName evidence="2">Uncharacterized protein</fullName>
    </submittedName>
</protein>
<organism evidence="2 3">
    <name type="scientific">Forsythia ovata</name>
    <dbReference type="NCBI Taxonomy" id="205694"/>
    <lineage>
        <taxon>Eukaryota</taxon>
        <taxon>Viridiplantae</taxon>
        <taxon>Streptophyta</taxon>
        <taxon>Embryophyta</taxon>
        <taxon>Tracheophyta</taxon>
        <taxon>Spermatophyta</taxon>
        <taxon>Magnoliopsida</taxon>
        <taxon>eudicotyledons</taxon>
        <taxon>Gunneridae</taxon>
        <taxon>Pentapetalae</taxon>
        <taxon>asterids</taxon>
        <taxon>lamiids</taxon>
        <taxon>Lamiales</taxon>
        <taxon>Oleaceae</taxon>
        <taxon>Forsythieae</taxon>
        <taxon>Forsythia</taxon>
    </lineage>
</organism>
<gene>
    <name evidence="2" type="ORF">Fot_56208</name>
</gene>
<dbReference type="AlphaFoldDB" id="A0ABD1P1M6"/>
<sequence>MIKRRFYRIEHSNRDALSDDASSSSDSEVEAEAIEETEDDEENEEEEENPVAEVRENDEASSSSGYETEDSSVNEVNLDSSGLPTSDDDIPTQNHMQIITESPPSGKGNAEPVNTEHGLEKDEIPLDAADCVLKLKSVFKCRLCPRIVCLSEETLKAHLISKRHARSAKLLREGRLKLILNSDGKIEGETHSEMHAATTGEEKPTKLKKKAKGDRKQKKRLRKKEASRLVKGSSKKYQGKNMRRNDS</sequence>
<keyword evidence="3" id="KW-1185">Reference proteome</keyword>
<feature type="compositionally biased region" description="Basic and acidic residues" evidence="1">
    <location>
        <begin position="187"/>
        <end position="205"/>
    </location>
</feature>
<dbReference type="PANTHER" id="PTHR36332">
    <property type="entry name" value="STRESS RESPONSE PROTEIN"/>
    <property type="match status" value="1"/>
</dbReference>
<name>A0ABD1P1M6_9LAMI</name>
<dbReference type="Proteomes" id="UP001604277">
    <property type="component" value="Unassembled WGS sequence"/>
</dbReference>
<evidence type="ECO:0000256" key="1">
    <source>
        <dbReference type="SAM" id="MobiDB-lite"/>
    </source>
</evidence>
<feature type="compositionally biased region" description="Basic residues" evidence="1">
    <location>
        <begin position="233"/>
        <end position="247"/>
    </location>
</feature>
<feature type="compositionally biased region" description="Polar residues" evidence="1">
    <location>
        <begin position="73"/>
        <end position="84"/>
    </location>
</feature>
<feature type="compositionally biased region" description="Basic residues" evidence="1">
    <location>
        <begin position="206"/>
        <end position="225"/>
    </location>
</feature>
<dbReference type="PANTHER" id="PTHR36332:SF1">
    <property type="entry name" value="STRESS RESPONSE PROTEIN"/>
    <property type="match status" value="1"/>
</dbReference>
<feature type="compositionally biased region" description="Polar residues" evidence="1">
    <location>
        <begin position="91"/>
        <end position="103"/>
    </location>
</feature>
<proteinExistence type="predicted"/>
<comment type="caution">
    <text evidence="2">The sequence shown here is derived from an EMBL/GenBank/DDBJ whole genome shotgun (WGS) entry which is preliminary data.</text>
</comment>
<feature type="compositionally biased region" description="Acidic residues" evidence="1">
    <location>
        <begin position="27"/>
        <end position="50"/>
    </location>
</feature>
<feature type="region of interest" description="Disordered" evidence="1">
    <location>
        <begin position="1"/>
        <end position="119"/>
    </location>
</feature>